<reference evidence="2 3" key="1">
    <citation type="submission" date="2016-01" db="EMBL/GenBank/DDBJ databases">
        <title>High potential of lignocellulose degradation of a new Verrucomicrobia species.</title>
        <authorList>
            <person name="Wang Y."/>
            <person name="Shi Y."/>
            <person name="Qiu Z."/>
            <person name="Liu S."/>
            <person name="Yang H."/>
        </authorList>
    </citation>
    <scope>NUCLEOTIDE SEQUENCE [LARGE SCALE GENOMIC DNA]</scope>
    <source>
        <strain evidence="2 3">TSB47</strain>
    </source>
</reference>
<dbReference type="GO" id="GO:0008840">
    <property type="term" value="F:4-hydroxy-tetrahydrodipicolinate synthase activity"/>
    <property type="evidence" value="ECO:0007669"/>
    <property type="project" value="TreeGrafter"/>
</dbReference>
<comment type="caution">
    <text evidence="2">The sequence shown here is derived from an EMBL/GenBank/DDBJ whole genome shotgun (WGS) entry which is preliminary data.</text>
</comment>
<dbReference type="OrthoDB" id="9770698at2"/>
<protein>
    <submittedName>
        <fullName evidence="2">Dihydrodipicolinate synthase family protein</fullName>
    </submittedName>
</protein>
<accession>A0A178IMT0</accession>
<dbReference type="SUPFAM" id="SSF51569">
    <property type="entry name" value="Aldolase"/>
    <property type="match status" value="1"/>
</dbReference>
<evidence type="ECO:0000313" key="2">
    <source>
        <dbReference type="EMBL" id="OAM90505.1"/>
    </source>
</evidence>
<dbReference type="Gene3D" id="3.20.20.70">
    <property type="entry name" value="Aldolase class I"/>
    <property type="match status" value="1"/>
</dbReference>
<dbReference type="Proteomes" id="UP000078486">
    <property type="component" value="Unassembled WGS sequence"/>
</dbReference>
<evidence type="ECO:0000256" key="1">
    <source>
        <dbReference type="ARBA" id="ARBA00023239"/>
    </source>
</evidence>
<dbReference type="STRING" id="1184151.AW736_07625"/>
<name>A0A178IMT0_9BACT</name>
<gene>
    <name evidence="2" type="ORF">AW736_07625</name>
</gene>
<keyword evidence="1" id="KW-0456">Lyase</keyword>
<dbReference type="SMART" id="SM01130">
    <property type="entry name" value="DHDPS"/>
    <property type="match status" value="1"/>
</dbReference>
<keyword evidence="3" id="KW-1185">Reference proteome</keyword>
<dbReference type="InterPro" id="IPR002220">
    <property type="entry name" value="DapA-like"/>
</dbReference>
<dbReference type="AlphaFoldDB" id="A0A178IMT0"/>
<sequence length="348" mass="38708">MHSIPSIRNHLLAGQVIPALPLALDRRRRWSELRQRAVLRYYLDAGAGGVAVGVHSTQFEIREKKHGLFGPLLAFAAETITSWLDSRPRPFLRIAGVCGRTSQAVTEAEIAAGLGYHAALLSVAAFKNENERVIIRHCERVARTIPVIGFYLQTAVGGRMLSYRFWRAFADIPNVVAVKMAPFNRYQTHDVIRAVIDSGREDIALYTGNDDNIIVDLLTPFAHAGKTRYVVGGLLGQWGVWTERATDILAGIKKARNRQKISADWLARAAALTDANGAIFDVANGFAGCIPGIHEILRRQGIFETTACLNPHEKLSPGQAAELDRVIRAYPWLTDDTFVQENRHRWLK</sequence>
<dbReference type="EMBL" id="LRRQ01000056">
    <property type="protein sequence ID" value="OAM90505.1"/>
    <property type="molecule type" value="Genomic_DNA"/>
</dbReference>
<proteinExistence type="predicted"/>
<dbReference type="RefSeq" id="WP_068769581.1">
    <property type="nucleotide sequence ID" value="NZ_CP109796.1"/>
</dbReference>
<evidence type="ECO:0000313" key="3">
    <source>
        <dbReference type="Proteomes" id="UP000078486"/>
    </source>
</evidence>
<dbReference type="InterPro" id="IPR013785">
    <property type="entry name" value="Aldolase_TIM"/>
</dbReference>
<organism evidence="2 3">
    <name type="scientific">Termitidicoccus mucosus</name>
    <dbReference type="NCBI Taxonomy" id="1184151"/>
    <lineage>
        <taxon>Bacteria</taxon>
        <taxon>Pseudomonadati</taxon>
        <taxon>Verrucomicrobiota</taxon>
        <taxon>Opitutia</taxon>
        <taxon>Opitutales</taxon>
        <taxon>Opitutaceae</taxon>
        <taxon>Termitidicoccus</taxon>
    </lineage>
</organism>
<dbReference type="PANTHER" id="PTHR12128">
    <property type="entry name" value="DIHYDRODIPICOLINATE SYNTHASE"/>
    <property type="match status" value="1"/>
</dbReference>
<dbReference type="PANTHER" id="PTHR12128:SF51">
    <property type="entry name" value="BLL4205 PROTEIN"/>
    <property type="match status" value="1"/>
</dbReference>